<proteinExistence type="predicted"/>
<evidence type="ECO:0000256" key="1">
    <source>
        <dbReference type="SAM" id="MobiDB-lite"/>
    </source>
</evidence>
<feature type="compositionally biased region" description="Basic and acidic residues" evidence="1">
    <location>
        <begin position="1"/>
        <end position="18"/>
    </location>
</feature>
<comment type="caution">
    <text evidence="2">The sequence shown here is derived from an EMBL/GenBank/DDBJ whole genome shotgun (WGS) entry which is preliminary data.</text>
</comment>
<keyword evidence="3" id="KW-1185">Reference proteome</keyword>
<reference evidence="2" key="1">
    <citation type="submission" date="2023-03" db="EMBL/GenBank/DDBJ databases">
        <title>Massive genome expansion in bonnet fungi (Mycena s.s.) driven by repeated elements and novel gene families across ecological guilds.</title>
        <authorList>
            <consortium name="Lawrence Berkeley National Laboratory"/>
            <person name="Harder C.B."/>
            <person name="Miyauchi S."/>
            <person name="Viragh M."/>
            <person name="Kuo A."/>
            <person name="Thoen E."/>
            <person name="Andreopoulos B."/>
            <person name="Lu D."/>
            <person name="Skrede I."/>
            <person name="Drula E."/>
            <person name="Henrissat B."/>
            <person name="Morin E."/>
            <person name="Kohler A."/>
            <person name="Barry K."/>
            <person name="LaButti K."/>
            <person name="Morin E."/>
            <person name="Salamov A."/>
            <person name="Lipzen A."/>
            <person name="Mereny Z."/>
            <person name="Hegedus B."/>
            <person name="Baldrian P."/>
            <person name="Stursova M."/>
            <person name="Weitz H."/>
            <person name="Taylor A."/>
            <person name="Grigoriev I.V."/>
            <person name="Nagy L.G."/>
            <person name="Martin F."/>
            <person name="Kauserud H."/>
        </authorList>
    </citation>
    <scope>NUCLEOTIDE SEQUENCE</scope>
    <source>
        <strain evidence="2">CBHHK188m</strain>
    </source>
</reference>
<evidence type="ECO:0000313" key="2">
    <source>
        <dbReference type="EMBL" id="KAJ7780337.1"/>
    </source>
</evidence>
<protein>
    <submittedName>
        <fullName evidence="2">Uncharacterized protein</fullName>
    </submittedName>
</protein>
<dbReference type="Proteomes" id="UP001215280">
    <property type="component" value="Unassembled WGS sequence"/>
</dbReference>
<dbReference type="AlphaFoldDB" id="A0AAD7K8G2"/>
<feature type="region of interest" description="Disordered" evidence="1">
    <location>
        <begin position="72"/>
        <end position="171"/>
    </location>
</feature>
<organism evidence="2 3">
    <name type="scientific">Mycena maculata</name>
    <dbReference type="NCBI Taxonomy" id="230809"/>
    <lineage>
        <taxon>Eukaryota</taxon>
        <taxon>Fungi</taxon>
        <taxon>Dikarya</taxon>
        <taxon>Basidiomycota</taxon>
        <taxon>Agaricomycotina</taxon>
        <taxon>Agaricomycetes</taxon>
        <taxon>Agaricomycetidae</taxon>
        <taxon>Agaricales</taxon>
        <taxon>Marasmiineae</taxon>
        <taxon>Mycenaceae</taxon>
        <taxon>Mycena</taxon>
    </lineage>
</organism>
<gene>
    <name evidence="2" type="ORF">DFH07DRAFT_950377</name>
</gene>
<feature type="region of interest" description="Disordered" evidence="1">
    <location>
        <begin position="1"/>
        <end position="37"/>
    </location>
</feature>
<sequence length="171" mass="17868">MVALPTHDHGILRPEKAQTRAGYDPPSRGGPVPLAASVAGHSDGDVIISAQDAVISTHTAVLPTVEQIAGTMRRSTRELSPSGAAHRRPPTPTVDAADNDANDVAMADAAHDATVPRSQITPRPRMRPGDPPSSPCLPQPCMDAAGVGLDMPTEVTHDLRPPASVHTPSRR</sequence>
<dbReference type="EMBL" id="JARJLG010000006">
    <property type="protein sequence ID" value="KAJ7780337.1"/>
    <property type="molecule type" value="Genomic_DNA"/>
</dbReference>
<feature type="compositionally biased region" description="Pro residues" evidence="1">
    <location>
        <begin position="129"/>
        <end position="138"/>
    </location>
</feature>
<accession>A0AAD7K8G2</accession>
<name>A0AAD7K8G2_9AGAR</name>
<evidence type="ECO:0000313" key="3">
    <source>
        <dbReference type="Proteomes" id="UP001215280"/>
    </source>
</evidence>